<evidence type="ECO:0000313" key="3">
    <source>
        <dbReference type="Proteomes" id="UP000005439"/>
    </source>
</evidence>
<dbReference type="EMBL" id="CP003179">
    <property type="protein sequence ID" value="AEW06724.1"/>
    <property type="molecule type" value="Genomic_DNA"/>
</dbReference>
<keyword evidence="3" id="KW-1185">Reference proteome</keyword>
<dbReference type="InterPro" id="IPR019734">
    <property type="entry name" value="TPR_rpt"/>
</dbReference>
<dbReference type="Gene3D" id="1.25.40.10">
    <property type="entry name" value="Tetratricopeptide repeat domain"/>
    <property type="match status" value="1"/>
</dbReference>
<proteinExistence type="predicted"/>
<dbReference type="PATRIC" id="fig|679936.5.peg.3389"/>
<dbReference type="HOGENOM" id="CLU_023736_3_1_9"/>
<evidence type="ECO:0000313" key="2">
    <source>
        <dbReference type="EMBL" id="AEW06724.1"/>
    </source>
</evidence>
<evidence type="ECO:0000259" key="1">
    <source>
        <dbReference type="Pfam" id="PF00535"/>
    </source>
</evidence>
<name>G8TT24_SULAD</name>
<dbReference type="AlphaFoldDB" id="G8TT24"/>
<dbReference type="InterPro" id="IPR011990">
    <property type="entry name" value="TPR-like_helical_dom_sf"/>
</dbReference>
<accession>G8TT24</accession>
<organism evidence="2 3">
    <name type="scientific">Sulfobacillus acidophilus (strain ATCC 700253 / DSM 10332 / NAL)</name>
    <dbReference type="NCBI Taxonomy" id="679936"/>
    <lineage>
        <taxon>Bacteria</taxon>
        <taxon>Bacillati</taxon>
        <taxon>Bacillota</taxon>
        <taxon>Clostridia</taxon>
        <taxon>Eubacteriales</taxon>
        <taxon>Clostridiales Family XVII. Incertae Sedis</taxon>
        <taxon>Sulfobacillus</taxon>
    </lineage>
</organism>
<dbReference type="Proteomes" id="UP000005439">
    <property type="component" value="Chromosome"/>
</dbReference>
<gene>
    <name evidence="2" type="ordered locus">Sulac_3278</name>
</gene>
<reference evidence="2 3" key="2">
    <citation type="journal article" date="2012" name="Stand. Genomic Sci.">
        <title>Complete genome sequence of the moderately thermophilic mineral-sulfide-oxidizing firmicute Sulfobacillus acidophilus type strain (NAL(T)).</title>
        <authorList>
            <person name="Anderson I."/>
            <person name="Chertkov O."/>
            <person name="Chen A."/>
            <person name="Saunders E."/>
            <person name="Lapidus A."/>
            <person name="Nolan M."/>
            <person name="Lucas S."/>
            <person name="Hammon N."/>
            <person name="Deshpande S."/>
            <person name="Cheng J.F."/>
            <person name="Han C."/>
            <person name="Tapia R."/>
            <person name="Goodwin L.A."/>
            <person name="Pitluck S."/>
            <person name="Liolios K."/>
            <person name="Pagani I."/>
            <person name="Ivanova N."/>
            <person name="Mikhailova N."/>
            <person name="Pati A."/>
            <person name="Palaniappan K."/>
            <person name="Land M."/>
            <person name="Pan C."/>
            <person name="Rohde M."/>
            <person name="Pukall R."/>
            <person name="Goker M."/>
            <person name="Detter J.C."/>
            <person name="Woyke T."/>
            <person name="Bristow J."/>
            <person name="Eisen J.A."/>
            <person name="Markowitz V."/>
            <person name="Hugenholtz P."/>
            <person name="Kyrpides N.C."/>
            <person name="Klenk H.P."/>
            <person name="Mavromatis K."/>
        </authorList>
    </citation>
    <scope>NUCLEOTIDE SEQUENCE [LARGE SCALE GENOMIC DNA]</scope>
    <source>
        <strain evidence="3">ATCC 700253 / DSM 10332 / NAL</strain>
    </source>
</reference>
<dbReference type="SUPFAM" id="SSF53448">
    <property type="entry name" value="Nucleotide-diphospho-sugar transferases"/>
    <property type="match status" value="1"/>
</dbReference>
<dbReference type="CDD" id="cd02511">
    <property type="entry name" value="Beta4Glucosyltransferase"/>
    <property type="match status" value="1"/>
</dbReference>
<feature type="domain" description="Glycosyltransferase 2-like" evidence="1">
    <location>
        <begin position="7"/>
        <end position="108"/>
    </location>
</feature>
<sequence>MDGLLTVSMIVKNEEIFLPRCLESVQGVADDIVIVDTGSTDQTLAIAHQFGARTRQIEWPNDFAKARNVSLEMVQTPWVLVMDADEVLVAEDIPRLEKAIKEPFADAYNIRIVSLANKAENISESYVARLFRHVPGIFWEGKIHEQIIPSLIRAKLTLMQLNVRLLHYGYMDGVSHERNKGERNLQLLLEALKDNPKDAYLTWQLSQTYLGLNRSEEAQAMARKVFKLITPDSPFHPLTYVLLAKAYWQGNRPRKALTVLEEAAFQYPTFTDLFFLQGLIRTHLKEWDKALYAFRQCLKLGEPQGFLITETGVGSFKALFRIAQCHTNLHQTKEALAHLLMAIKIQPTFREAWQLLFLLFNGRPIEELAQTVQMVLTAPQIAAAFSTWPERDANEEALVRYIGSLSVS</sequence>
<dbReference type="PANTHER" id="PTHR43630:SF2">
    <property type="entry name" value="GLYCOSYLTRANSFERASE"/>
    <property type="match status" value="1"/>
</dbReference>
<dbReference type="SMART" id="SM00028">
    <property type="entry name" value="TPR"/>
    <property type="match status" value="3"/>
</dbReference>
<dbReference type="STRING" id="679936.Sulac_3278"/>
<reference evidence="3" key="1">
    <citation type="submission" date="2011-12" db="EMBL/GenBank/DDBJ databases">
        <title>The complete genome of chromosome of Sulfobacillus acidophilus DSM 10332.</title>
        <authorList>
            <person name="Lucas S."/>
            <person name="Han J."/>
            <person name="Lapidus A."/>
            <person name="Bruce D."/>
            <person name="Goodwin L."/>
            <person name="Pitluck S."/>
            <person name="Peters L."/>
            <person name="Kyrpides N."/>
            <person name="Mavromatis K."/>
            <person name="Ivanova N."/>
            <person name="Mikhailova N."/>
            <person name="Chertkov O."/>
            <person name="Saunders E."/>
            <person name="Detter J.C."/>
            <person name="Tapia R."/>
            <person name="Han C."/>
            <person name="Land M."/>
            <person name="Hauser L."/>
            <person name="Markowitz V."/>
            <person name="Cheng J.-F."/>
            <person name="Hugenholtz P."/>
            <person name="Woyke T."/>
            <person name="Wu D."/>
            <person name="Pukall R."/>
            <person name="Gehrich-Schroeter G."/>
            <person name="Schneider S."/>
            <person name="Klenk H.-P."/>
            <person name="Eisen J.A."/>
        </authorList>
    </citation>
    <scope>NUCLEOTIDE SEQUENCE [LARGE SCALE GENOMIC DNA]</scope>
    <source>
        <strain evidence="3">ATCC 700253 / DSM 10332 / NAL</strain>
    </source>
</reference>
<dbReference type="PANTHER" id="PTHR43630">
    <property type="entry name" value="POLY-BETA-1,6-N-ACETYL-D-GLUCOSAMINE SYNTHASE"/>
    <property type="match status" value="1"/>
</dbReference>
<dbReference type="Pfam" id="PF00535">
    <property type="entry name" value="Glycos_transf_2"/>
    <property type="match status" value="1"/>
</dbReference>
<dbReference type="Pfam" id="PF13432">
    <property type="entry name" value="TPR_16"/>
    <property type="match status" value="1"/>
</dbReference>
<dbReference type="SUPFAM" id="SSF48452">
    <property type="entry name" value="TPR-like"/>
    <property type="match status" value="1"/>
</dbReference>
<dbReference type="InterPro" id="IPR001173">
    <property type="entry name" value="Glyco_trans_2-like"/>
</dbReference>
<dbReference type="InterPro" id="IPR029044">
    <property type="entry name" value="Nucleotide-diphossugar_trans"/>
</dbReference>
<dbReference type="GO" id="GO:0016740">
    <property type="term" value="F:transferase activity"/>
    <property type="evidence" value="ECO:0007669"/>
    <property type="project" value="UniProtKB-KW"/>
</dbReference>
<protein>
    <submittedName>
        <fullName evidence="2">Glycosyl transferase family 2</fullName>
    </submittedName>
</protein>
<dbReference type="KEGG" id="sap:Sulac_3278"/>
<dbReference type="Gene3D" id="3.90.550.10">
    <property type="entry name" value="Spore Coat Polysaccharide Biosynthesis Protein SpsA, Chain A"/>
    <property type="match status" value="1"/>
</dbReference>
<keyword evidence="2" id="KW-0808">Transferase</keyword>